<comment type="caution">
    <text evidence="2">The sequence shown here is derived from an EMBL/GenBank/DDBJ whole genome shotgun (WGS) entry which is preliminary data.</text>
</comment>
<sequence length="300" mass="32732">MSQRLIANTLRAYLRHGPGGAQLATRLNDHLTRHPVTITAHTVDGVAFPNLNTTDIIQRYLYLFGTWEPHLTAWIRRRLAPGDTFIDVGANIGYYSLLAAHLVGPTGRVVAVEPSPHFGRTLAAAAHANNLHHIRIVRAAAYDTTDQVTFYTPSTANLGNTTHVRPRRCAAIAFQAEARPLPSLTTGSELAQARIIKIDAEGAEAAIVRGLTPALDHLRPSAELVIEITPRLLAKQGLAPTDVTGPLTAAGFHAYRLDNDYAASAYPRAQRHPIAPRRWHEPIADMSDIIFSRVNAAFLP</sequence>
<dbReference type="PANTHER" id="PTHR34203">
    <property type="entry name" value="METHYLTRANSFERASE, FKBM FAMILY PROTEIN"/>
    <property type="match status" value="1"/>
</dbReference>
<keyword evidence="2" id="KW-0808">Transferase</keyword>
<organism evidence="2 3">
    <name type="scientific">Plantactinospora soyae</name>
    <dbReference type="NCBI Taxonomy" id="1544732"/>
    <lineage>
        <taxon>Bacteria</taxon>
        <taxon>Bacillati</taxon>
        <taxon>Actinomycetota</taxon>
        <taxon>Actinomycetes</taxon>
        <taxon>Micromonosporales</taxon>
        <taxon>Micromonosporaceae</taxon>
        <taxon>Plantactinospora</taxon>
    </lineage>
</organism>
<dbReference type="NCBIfam" id="TIGR01444">
    <property type="entry name" value="fkbM_fam"/>
    <property type="match status" value="1"/>
</dbReference>
<dbReference type="SUPFAM" id="SSF53335">
    <property type="entry name" value="S-adenosyl-L-methionine-dependent methyltransferases"/>
    <property type="match status" value="1"/>
</dbReference>
<dbReference type="Gene3D" id="3.40.50.150">
    <property type="entry name" value="Vaccinia Virus protein VP39"/>
    <property type="match status" value="1"/>
</dbReference>
<proteinExistence type="predicted"/>
<feature type="domain" description="Methyltransferase FkbM" evidence="1">
    <location>
        <begin position="87"/>
        <end position="232"/>
    </location>
</feature>
<dbReference type="GO" id="GO:0008168">
    <property type="term" value="F:methyltransferase activity"/>
    <property type="evidence" value="ECO:0007669"/>
    <property type="project" value="UniProtKB-KW"/>
</dbReference>
<dbReference type="InterPro" id="IPR029063">
    <property type="entry name" value="SAM-dependent_MTases_sf"/>
</dbReference>
<name>A0A927QUV3_9ACTN</name>
<dbReference type="AlphaFoldDB" id="A0A927QUV3"/>
<evidence type="ECO:0000313" key="3">
    <source>
        <dbReference type="Proteomes" id="UP000649753"/>
    </source>
</evidence>
<dbReference type="Pfam" id="PF05050">
    <property type="entry name" value="Methyltransf_21"/>
    <property type="match status" value="1"/>
</dbReference>
<keyword evidence="2" id="KW-0489">Methyltransferase</keyword>
<evidence type="ECO:0000313" key="2">
    <source>
        <dbReference type="EMBL" id="MBE1484995.1"/>
    </source>
</evidence>
<accession>A0A927QUV3</accession>
<reference evidence="2" key="1">
    <citation type="submission" date="2020-10" db="EMBL/GenBank/DDBJ databases">
        <title>Sequencing the genomes of 1000 actinobacteria strains.</title>
        <authorList>
            <person name="Klenk H.-P."/>
        </authorList>
    </citation>
    <scope>NUCLEOTIDE SEQUENCE</scope>
    <source>
        <strain evidence="2">DSM 46832</strain>
    </source>
</reference>
<dbReference type="EMBL" id="JADBEB010000001">
    <property type="protein sequence ID" value="MBE1484995.1"/>
    <property type="molecule type" value="Genomic_DNA"/>
</dbReference>
<dbReference type="InterPro" id="IPR052514">
    <property type="entry name" value="SAM-dependent_MTase"/>
</dbReference>
<dbReference type="InterPro" id="IPR006342">
    <property type="entry name" value="FkbM_mtfrase"/>
</dbReference>
<dbReference type="RefSeq" id="WP_192765268.1">
    <property type="nucleotide sequence ID" value="NZ_JADBEB010000001.1"/>
</dbReference>
<dbReference type="GO" id="GO:0032259">
    <property type="term" value="P:methylation"/>
    <property type="evidence" value="ECO:0007669"/>
    <property type="project" value="UniProtKB-KW"/>
</dbReference>
<dbReference type="Proteomes" id="UP000649753">
    <property type="component" value="Unassembled WGS sequence"/>
</dbReference>
<keyword evidence="3" id="KW-1185">Reference proteome</keyword>
<evidence type="ECO:0000259" key="1">
    <source>
        <dbReference type="Pfam" id="PF05050"/>
    </source>
</evidence>
<gene>
    <name evidence="2" type="ORF">H4W31_000633</name>
</gene>
<dbReference type="PANTHER" id="PTHR34203:SF15">
    <property type="entry name" value="SLL1173 PROTEIN"/>
    <property type="match status" value="1"/>
</dbReference>
<protein>
    <submittedName>
        <fullName evidence="2">FkbM family methyltransferase</fullName>
    </submittedName>
</protein>